<dbReference type="Proteomes" id="UP000295050">
    <property type="component" value="Unassembled WGS sequence"/>
</dbReference>
<comment type="caution">
    <text evidence="1">The sequence shown here is derived from an EMBL/GenBank/DDBJ whole genome shotgun (WGS) entry which is preliminary data.</text>
</comment>
<gene>
    <name evidence="1" type="ORF">EV663_105136</name>
</gene>
<proteinExistence type="predicted"/>
<dbReference type="AlphaFoldDB" id="A0A4R2RFX1"/>
<accession>A0A4R2RFX1</accession>
<name>A0A4R2RFX1_9RHOB</name>
<protein>
    <submittedName>
        <fullName evidence="1">Uncharacterized protein</fullName>
    </submittedName>
</protein>
<reference evidence="1 2" key="1">
    <citation type="submission" date="2019-03" db="EMBL/GenBank/DDBJ databases">
        <title>Genomic Encyclopedia of Type Strains, Phase IV (KMG-IV): sequencing the most valuable type-strain genomes for metagenomic binning, comparative biology and taxonomic classification.</title>
        <authorList>
            <person name="Goeker M."/>
        </authorList>
    </citation>
    <scope>NUCLEOTIDE SEQUENCE [LARGE SCALE GENOMIC DNA]</scope>
    <source>
        <strain evidence="1 2">DSM 24766</strain>
    </source>
</reference>
<keyword evidence="2" id="KW-1185">Reference proteome</keyword>
<dbReference type="EMBL" id="SLXU01000005">
    <property type="protein sequence ID" value="TCP61418.1"/>
    <property type="molecule type" value="Genomic_DNA"/>
</dbReference>
<evidence type="ECO:0000313" key="1">
    <source>
        <dbReference type="EMBL" id="TCP61418.1"/>
    </source>
</evidence>
<sequence length="55" mass="5717">MTGSARGTADAPGRNVAAKAGLNRSILDAAPTAFLNMLRYKAVVAGAEFLEAPRR</sequence>
<evidence type="ECO:0000313" key="2">
    <source>
        <dbReference type="Proteomes" id="UP000295050"/>
    </source>
</evidence>
<organism evidence="1 2">
    <name type="scientific">Rhodovulum bhavnagarense</name>
    <dbReference type="NCBI Taxonomy" id="992286"/>
    <lineage>
        <taxon>Bacteria</taxon>
        <taxon>Pseudomonadati</taxon>
        <taxon>Pseudomonadota</taxon>
        <taxon>Alphaproteobacteria</taxon>
        <taxon>Rhodobacterales</taxon>
        <taxon>Paracoccaceae</taxon>
        <taxon>Rhodovulum</taxon>
    </lineage>
</organism>